<dbReference type="AlphaFoldDB" id="A0A4Q0Y2C0"/>
<dbReference type="RefSeq" id="WP_129081824.1">
    <property type="nucleotide sequence ID" value="NZ_CP041070.1"/>
</dbReference>
<organism evidence="1 2">
    <name type="scientific">Halarcobacter anaerophilus</name>
    <dbReference type="NCBI Taxonomy" id="877500"/>
    <lineage>
        <taxon>Bacteria</taxon>
        <taxon>Pseudomonadati</taxon>
        <taxon>Campylobacterota</taxon>
        <taxon>Epsilonproteobacteria</taxon>
        <taxon>Campylobacterales</taxon>
        <taxon>Arcobacteraceae</taxon>
        <taxon>Halarcobacter</taxon>
    </lineage>
</organism>
<accession>A0A4Q0Y2C0</accession>
<evidence type="ECO:0000313" key="2">
    <source>
        <dbReference type="Proteomes" id="UP000290191"/>
    </source>
</evidence>
<reference evidence="1 2" key="1">
    <citation type="submission" date="2017-10" db="EMBL/GenBank/DDBJ databases">
        <title>Genomics of the genus Arcobacter.</title>
        <authorList>
            <person name="Perez-Cataluna A."/>
            <person name="Figueras M.J."/>
        </authorList>
    </citation>
    <scope>NUCLEOTIDE SEQUENCE [LARGE SCALE GENOMIC DNA]</scope>
    <source>
        <strain evidence="1 2">DSM 24636</strain>
    </source>
</reference>
<dbReference type="Proteomes" id="UP000290191">
    <property type="component" value="Unassembled WGS sequence"/>
</dbReference>
<protein>
    <submittedName>
        <fullName evidence="1">Uncharacterized protein</fullName>
    </submittedName>
</protein>
<sequence>MQYFGVIETKYEEIFLTSSFLYFNKENENISSKELKQMIKTNKERKKNIAGTIFLYNPVVTPLGYDSNTFLLDQDFDEFDEYIELKQENYITLFKQALSKNYEGKLVEIKNLFNLNEKNIDASQLLMKFNSDLETYNSSQNTEFDREIMYFDAQTFIPNGKFVFFAWGEKINSKEFPYIDNYARTIYQRVVQMGKNAVFVYKKEKTKNWCEEHLQFAAPLQMGKYKHAISHSTKKAFEQIPPVCIAYE</sequence>
<keyword evidence="2" id="KW-1185">Reference proteome</keyword>
<comment type="caution">
    <text evidence="1">The sequence shown here is derived from an EMBL/GenBank/DDBJ whole genome shotgun (WGS) entry which is preliminary data.</text>
</comment>
<proteinExistence type="predicted"/>
<dbReference type="STRING" id="877500.GCA_000935065_00525"/>
<dbReference type="EMBL" id="PDKO01000004">
    <property type="protein sequence ID" value="RXJ63304.1"/>
    <property type="molecule type" value="Genomic_DNA"/>
</dbReference>
<name>A0A4Q0Y2C0_9BACT</name>
<dbReference type="OrthoDB" id="5333102at2"/>
<evidence type="ECO:0000313" key="1">
    <source>
        <dbReference type="EMBL" id="RXJ63304.1"/>
    </source>
</evidence>
<gene>
    <name evidence="1" type="ORF">CRV06_06405</name>
</gene>